<feature type="domain" description="SET" evidence="2">
    <location>
        <begin position="218"/>
        <end position="336"/>
    </location>
</feature>
<accession>A0AB34IIN9</accession>
<dbReference type="CDD" id="cd08161">
    <property type="entry name" value="SET"/>
    <property type="match status" value="1"/>
</dbReference>
<comment type="caution">
    <text evidence="3">The sequence shown here is derived from an EMBL/GenBank/DDBJ whole genome shotgun (WGS) entry which is preliminary data.</text>
</comment>
<dbReference type="EMBL" id="JBGBPQ010000026">
    <property type="protein sequence ID" value="KAL1499235.1"/>
    <property type="molecule type" value="Genomic_DNA"/>
</dbReference>
<dbReference type="Proteomes" id="UP001515480">
    <property type="component" value="Unassembled WGS sequence"/>
</dbReference>
<name>A0AB34IIN9_PRYPA</name>
<dbReference type="PROSITE" id="PS50280">
    <property type="entry name" value="SET"/>
    <property type="match status" value="1"/>
</dbReference>
<evidence type="ECO:0000256" key="1">
    <source>
        <dbReference type="SAM" id="MobiDB-lite"/>
    </source>
</evidence>
<proteinExistence type="predicted"/>
<keyword evidence="4" id="KW-1185">Reference proteome</keyword>
<feature type="compositionally biased region" description="Low complexity" evidence="1">
    <location>
        <begin position="182"/>
        <end position="196"/>
    </location>
</feature>
<evidence type="ECO:0000259" key="2">
    <source>
        <dbReference type="PROSITE" id="PS50280"/>
    </source>
</evidence>
<evidence type="ECO:0000313" key="3">
    <source>
        <dbReference type="EMBL" id="KAL1499235.1"/>
    </source>
</evidence>
<dbReference type="AlphaFoldDB" id="A0AB34IIN9"/>
<protein>
    <recommendedName>
        <fullName evidence="2">SET domain-containing protein</fullName>
    </recommendedName>
</protein>
<dbReference type="SUPFAM" id="SSF82199">
    <property type="entry name" value="SET domain"/>
    <property type="match status" value="1"/>
</dbReference>
<gene>
    <name evidence="3" type="ORF">AB1Y20_013740</name>
</gene>
<organism evidence="3 4">
    <name type="scientific">Prymnesium parvum</name>
    <name type="common">Toxic golden alga</name>
    <dbReference type="NCBI Taxonomy" id="97485"/>
    <lineage>
        <taxon>Eukaryota</taxon>
        <taxon>Haptista</taxon>
        <taxon>Haptophyta</taxon>
        <taxon>Prymnesiophyceae</taxon>
        <taxon>Prymnesiales</taxon>
        <taxon>Prymnesiaceae</taxon>
        <taxon>Prymnesium</taxon>
    </lineage>
</organism>
<dbReference type="InterPro" id="IPR001214">
    <property type="entry name" value="SET_dom"/>
</dbReference>
<dbReference type="Gene3D" id="2.170.270.10">
    <property type="entry name" value="SET domain"/>
    <property type="match status" value="1"/>
</dbReference>
<dbReference type="InterPro" id="IPR046341">
    <property type="entry name" value="SET_dom_sf"/>
</dbReference>
<reference evidence="3 4" key="1">
    <citation type="journal article" date="2024" name="Science">
        <title>Giant polyketide synthase enzymes in the biosynthesis of giant marine polyether toxins.</title>
        <authorList>
            <person name="Fallon T.R."/>
            <person name="Shende V.V."/>
            <person name="Wierzbicki I.H."/>
            <person name="Pendleton A.L."/>
            <person name="Watervoot N.F."/>
            <person name="Auber R.P."/>
            <person name="Gonzalez D.J."/>
            <person name="Wisecaver J.H."/>
            <person name="Moore B.S."/>
        </authorList>
    </citation>
    <scope>NUCLEOTIDE SEQUENCE [LARGE SCALE GENOMIC DNA]</scope>
    <source>
        <strain evidence="3 4">12B1</strain>
    </source>
</reference>
<sequence length="343" mass="37424">MGWAGTTLRAATPASYKDAVEVFIGHVGERATRDEANEPNNLALWRSLRIPYASPSSMVVRAADMAKRARILKAAKPTHQHHVIVVELRDAKEAVLLERATREHADLALEHAEHERQRALADLANVTSLAEKAEAARQQAESARVQAESARMQAESARMQAESARMQAEAARMQAEAAWAPAAESAADPSSSLAAPTIPAPVSPPNTHDEAHTPGGDGGVVVKKSKLHTLDVEGDCIPGRGLYAGRRFGKNSIITMFSGQLVQLDVNGIYHPLSSKAAMAGVACMAKHTCNNVRINCKIDWLRCQEQEHHKLWPALPILRAVKDIREGEEILYNYRTSTPFHI</sequence>
<feature type="region of interest" description="Disordered" evidence="1">
    <location>
        <begin position="182"/>
        <end position="217"/>
    </location>
</feature>
<evidence type="ECO:0000313" key="4">
    <source>
        <dbReference type="Proteomes" id="UP001515480"/>
    </source>
</evidence>
<feature type="compositionally biased region" description="Low complexity" evidence="1">
    <location>
        <begin position="136"/>
        <end position="151"/>
    </location>
</feature>
<feature type="region of interest" description="Disordered" evidence="1">
    <location>
        <begin position="135"/>
        <end position="155"/>
    </location>
</feature>